<dbReference type="Proteomes" id="UP000253383">
    <property type="component" value="Unassembled WGS sequence"/>
</dbReference>
<dbReference type="RefSeq" id="WP_114408490.1">
    <property type="nucleotide sequence ID" value="NZ_QOWE01000022.1"/>
</dbReference>
<dbReference type="AlphaFoldDB" id="A0A368JKC3"/>
<comment type="caution">
    <text evidence="1">The sequence shown here is derived from an EMBL/GenBank/DDBJ whole genome shotgun (WGS) entry which is preliminary data.</text>
</comment>
<reference evidence="1 2" key="1">
    <citation type="submission" date="2018-07" db="EMBL/GenBank/DDBJ databases">
        <title>Genome analysis of Larkinella rosea.</title>
        <authorList>
            <person name="Zhou Z."/>
            <person name="Wang G."/>
        </authorList>
    </citation>
    <scope>NUCLEOTIDE SEQUENCE [LARGE SCALE GENOMIC DNA]</scope>
    <source>
        <strain evidence="2">zzj9</strain>
    </source>
</reference>
<proteinExistence type="predicted"/>
<protein>
    <submittedName>
        <fullName evidence="1">Uncharacterized protein</fullName>
    </submittedName>
</protein>
<evidence type="ECO:0000313" key="2">
    <source>
        <dbReference type="Proteomes" id="UP000253383"/>
    </source>
</evidence>
<accession>A0A368JKC3</accession>
<keyword evidence="2" id="KW-1185">Reference proteome</keyword>
<gene>
    <name evidence="1" type="ORF">DUE52_23380</name>
</gene>
<dbReference type="EMBL" id="QOWE01000022">
    <property type="protein sequence ID" value="RCR67003.1"/>
    <property type="molecule type" value="Genomic_DNA"/>
</dbReference>
<dbReference type="OrthoDB" id="965041at2"/>
<name>A0A368JKC3_9BACT</name>
<evidence type="ECO:0000313" key="1">
    <source>
        <dbReference type="EMBL" id="RCR67003.1"/>
    </source>
</evidence>
<sequence>MNNSNHNPKLINQKEAKRLIEQLAFEKPVDSEHRCFTRYAFILSRLWIKVGDLDLAASIFMAVVNQANKLDKSFDWINNELGFELVAAEQKGRRGALLQQRLWEDAGSDEALDLFNERLERFNNFGPNSLPF</sequence>
<organism evidence="1 2">
    <name type="scientific">Larkinella punicea</name>
    <dbReference type="NCBI Taxonomy" id="2315727"/>
    <lineage>
        <taxon>Bacteria</taxon>
        <taxon>Pseudomonadati</taxon>
        <taxon>Bacteroidota</taxon>
        <taxon>Cytophagia</taxon>
        <taxon>Cytophagales</taxon>
        <taxon>Spirosomataceae</taxon>
        <taxon>Larkinella</taxon>
    </lineage>
</organism>